<dbReference type="Pfam" id="PF25954">
    <property type="entry name" value="Beta-barrel_RND_2"/>
    <property type="match status" value="1"/>
</dbReference>
<feature type="domain" description="CusB-like beta-barrel" evidence="5">
    <location>
        <begin position="194"/>
        <end position="266"/>
    </location>
</feature>
<name>A0A2T4CZD8_9GAMM</name>
<evidence type="ECO:0000313" key="7">
    <source>
        <dbReference type="EMBL" id="PTB86352.1"/>
    </source>
</evidence>
<dbReference type="InterPro" id="IPR058792">
    <property type="entry name" value="Beta-barrel_RND_2"/>
</dbReference>
<reference evidence="7 9" key="1">
    <citation type="submission" date="2018-03" db="EMBL/GenBank/DDBJ databases">
        <title>Cross-interface Injection: A General Nanoliter Liquid Handling Method Applied to Single Cells Genome Amplification Automated Nanoliter Liquid Handling Applied to Single Cell Multiple Displacement Amplification.</title>
        <authorList>
            <person name="Yun J."/>
            <person name="Xu P."/>
            <person name="Xu J."/>
            <person name="Dai X."/>
            <person name="Wang Y."/>
            <person name="Zheng X."/>
            <person name="Cao C."/>
            <person name="Yi Q."/>
            <person name="Zhu Y."/>
            <person name="Wang L."/>
            <person name="Dong Z."/>
            <person name="Huang Y."/>
            <person name="Huang L."/>
            <person name="Du W."/>
        </authorList>
    </citation>
    <scope>NUCLEOTIDE SEQUENCE [LARGE SCALE GENOMIC DNA]</scope>
    <source>
        <strain evidence="8 9">A9-4</strain>
        <strain evidence="7">Z-D3-2</strain>
    </source>
</reference>
<proteinExistence type="inferred from homology"/>
<gene>
    <name evidence="8" type="ORF">C9928_03120</name>
    <name evidence="7" type="ORF">C9940_02795</name>
</gene>
<evidence type="ECO:0000256" key="1">
    <source>
        <dbReference type="ARBA" id="ARBA00004196"/>
    </source>
</evidence>
<dbReference type="Gene3D" id="2.40.420.20">
    <property type="match status" value="1"/>
</dbReference>
<dbReference type="InterPro" id="IPR058627">
    <property type="entry name" value="MdtA-like_C"/>
</dbReference>
<organism evidence="7">
    <name type="scientific">Pseudidiomarina aestuarii</name>
    <dbReference type="NCBI Taxonomy" id="624146"/>
    <lineage>
        <taxon>Bacteria</taxon>
        <taxon>Pseudomonadati</taxon>
        <taxon>Pseudomonadota</taxon>
        <taxon>Gammaproteobacteria</taxon>
        <taxon>Alteromonadales</taxon>
        <taxon>Idiomarinaceae</taxon>
        <taxon>Pseudidiomarina</taxon>
    </lineage>
</organism>
<dbReference type="InterPro" id="IPR006143">
    <property type="entry name" value="RND_pump_MFP"/>
</dbReference>
<dbReference type="SUPFAM" id="SSF111369">
    <property type="entry name" value="HlyD-like secretion proteins"/>
    <property type="match status" value="1"/>
</dbReference>
<dbReference type="EMBL" id="PYVN01000021">
    <property type="protein sequence ID" value="PTB86352.1"/>
    <property type="molecule type" value="Genomic_DNA"/>
</dbReference>
<comment type="caution">
    <text evidence="7">The sequence shown here is derived from an EMBL/GenBank/DDBJ whole genome shotgun (WGS) entry which is preliminary data.</text>
</comment>
<dbReference type="InterPro" id="IPR058625">
    <property type="entry name" value="MdtA-like_BSH"/>
</dbReference>
<evidence type="ECO:0000256" key="2">
    <source>
        <dbReference type="ARBA" id="ARBA00009477"/>
    </source>
</evidence>
<feature type="domain" description="Multidrug resistance protein MdtA-like barrel-sandwich hybrid" evidence="4">
    <location>
        <begin position="60"/>
        <end position="179"/>
    </location>
</feature>
<dbReference type="Gene3D" id="2.40.30.170">
    <property type="match status" value="1"/>
</dbReference>
<dbReference type="PANTHER" id="PTHR30469:SF16">
    <property type="entry name" value="HAE1 FAMILY EFFLUX PUMP MFP COMPONENT"/>
    <property type="match status" value="1"/>
</dbReference>
<feature type="domain" description="Multidrug resistance protein MdtA-like C-terminal permuted SH3" evidence="6">
    <location>
        <begin position="274"/>
        <end position="330"/>
    </location>
</feature>
<accession>A0A2T4CZD8</accession>
<dbReference type="RefSeq" id="WP_417655752.1">
    <property type="nucleotide sequence ID" value="NZ_JBLXDX010000001.1"/>
</dbReference>
<keyword evidence="3" id="KW-0813">Transport</keyword>
<evidence type="ECO:0000256" key="3">
    <source>
        <dbReference type="ARBA" id="ARBA00022448"/>
    </source>
</evidence>
<dbReference type="Pfam" id="PF25917">
    <property type="entry name" value="BSH_RND"/>
    <property type="match status" value="1"/>
</dbReference>
<evidence type="ECO:0000259" key="6">
    <source>
        <dbReference type="Pfam" id="PF25967"/>
    </source>
</evidence>
<dbReference type="GO" id="GO:0015562">
    <property type="term" value="F:efflux transmembrane transporter activity"/>
    <property type="evidence" value="ECO:0007669"/>
    <property type="project" value="TreeGrafter"/>
</dbReference>
<evidence type="ECO:0000259" key="4">
    <source>
        <dbReference type="Pfam" id="PF25917"/>
    </source>
</evidence>
<evidence type="ECO:0000259" key="5">
    <source>
        <dbReference type="Pfam" id="PF25954"/>
    </source>
</evidence>
<dbReference type="Gene3D" id="1.10.287.470">
    <property type="entry name" value="Helix hairpin bin"/>
    <property type="match status" value="1"/>
</dbReference>
<dbReference type="EMBL" id="PYVG01000011">
    <property type="protein sequence ID" value="PTB89566.1"/>
    <property type="molecule type" value="Genomic_DNA"/>
</dbReference>
<dbReference type="PANTHER" id="PTHR30469">
    <property type="entry name" value="MULTIDRUG RESISTANCE PROTEIN MDTA"/>
    <property type="match status" value="1"/>
</dbReference>
<evidence type="ECO:0000313" key="8">
    <source>
        <dbReference type="EMBL" id="PTB89566.1"/>
    </source>
</evidence>
<evidence type="ECO:0000313" key="9">
    <source>
        <dbReference type="Proteomes" id="UP000241514"/>
    </source>
</evidence>
<dbReference type="NCBIfam" id="TIGR01730">
    <property type="entry name" value="RND_mfp"/>
    <property type="match status" value="1"/>
</dbReference>
<dbReference type="Proteomes" id="UP000241514">
    <property type="component" value="Unassembled WGS sequence"/>
</dbReference>
<dbReference type="Pfam" id="PF25967">
    <property type="entry name" value="RND-MFP_C"/>
    <property type="match status" value="1"/>
</dbReference>
<dbReference type="Gene3D" id="2.40.50.100">
    <property type="match status" value="1"/>
</dbReference>
<dbReference type="AlphaFoldDB" id="A0A2T4CZD8"/>
<dbReference type="GO" id="GO:1990281">
    <property type="term" value="C:efflux pump complex"/>
    <property type="evidence" value="ECO:0007669"/>
    <property type="project" value="TreeGrafter"/>
</dbReference>
<sequence length="347" mass="38660">MKYSGRFIAGCLCLFVVTQVPQAVAQRWGGERAALVITQPAGFERTTTRVDVVGYAQALRSVDLYPAVGDEVLAVNFAPGDSVSEGDVLVQLDDRRQQTALQRAKIQLADAERTVERLRTSREQGAIPQSELDNAITNRDLLRVAVREAEVEVEDRKVRAPFDGIVGLTEVEPGDRVTMQTMITSIDQRDQLYVRFNAPEVALPLLQQEPTLTVRPWNDQSAEYQARLVDVDSRINTQTRTIGVRALLNNTDDQFRPGMSFRVNLMIEGDSYAVVPEAALMWGAEGAYVWLNRDGRAFRVDVQIKQRLQGRILVAGEIQLGDELVVEGVQQLRQGQNIEVLSAEQTP</sequence>
<comment type="subcellular location">
    <subcellularLocation>
        <location evidence="1">Cell envelope</location>
    </subcellularLocation>
</comment>
<comment type="similarity">
    <text evidence="2">Belongs to the membrane fusion protein (MFP) (TC 8.A.1) family.</text>
</comment>
<protein>
    <submittedName>
        <fullName evidence="7">Efflux transporter periplasmic adaptor subunit</fullName>
    </submittedName>
</protein>